<accession>A0ABS9W8H5</accession>
<dbReference type="Gene3D" id="3.40.190.150">
    <property type="entry name" value="Bordetella uptake gene, domain 1"/>
    <property type="match status" value="1"/>
</dbReference>
<gene>
    <name evidence="2" type="ORF">MON41_18010</name>
</gene>
<sequence>MLGRRHLPPMAMAAALPGRARAQPRAWPASRTIEVVVPFAPGGGMDVMARTFLPFLQAELTGANFVVMNRAGAGGQIGTEAVASAAADGFTLGAAAFPALVSTPIED</sequence>
<evidence type="ECO:0000313" key="3">
    <source>
        <dbReference type="Proteomes" id="UP001201985"/>
    </source>
</evidence>
<dbReference type="InterPro" id="IPR005064">
    <property type="entry name" value="BUG"/>
</dbReference>
<name>A0ABS9W8H5_9PROT</name>
<dbReference type="PANTHER" id="PTHR42928:SF5">
    <property type="entry name" value="BLR1237 PROTEIN"/>
    <property type="match status" value="1"/>
</dbReference>
<organism evidence="2 3">
    <name type="scientific">Teichococcus vastitatis</name>
    <dbReference type="NCBI Taxonomy" id="2307076"/>
    <lineage>
        <taxon>Bacteria</taxon>
        <taxon>Pseudomonadati</taxon>
        <taxon>Pseudomonadota</taxon>
        <taxon>Alphaproteobacteria</taxon>
        <taxon>Acetobacterales</taxon>
        <taxon>Roseomonadaceae</taxon>
        <taxon>Roseomonas</taxon>
    </lineage>
</organism>
<evidence type="ECO:0000256" key="1">
    <source>
        <dbReference type="ARBA" id="ARBA00006987"/>
    </source>
</evidence>
<comment type="similarity">
    <text evidence="1">Belongs to the UPF0065 (bug) family.</text>
</comment>
<dbReference type="EMBL" id="JALBUU010000039">
    <property type="protein sequence ID" value="MCI0755602.1"/>
    <property type="molecule type" value="Genomic_DNA"/>
</dbReference>
<evidence type="ECO:0000313" key="2">
    <source>
        <dbReference type="EMBL" id="MCI0755602.1"/>
    </source>
</evidence>
<dbReference type="PANTHER" id="PTHR42928">
    <property type="entry name" value="TRICARBOXYLATE-BINDING PROTEIN"/>
    <property type="match status" value="1"/>
</dbReference>
<proteinExistence type="inferred from homology"/>
<protein>
    <recommendedName>
        <fullName evidence="4">Tripartite tricarboxylate transporter substrate binding protein</fullName>
    </recommendedName>
</protein>
<dbReference type="RefSeq" id="WP_120010161.1">
    <property type="nucleotide sequence ID" value="NZ_JALBUU010000039.1"/>
</dbReference>
<keyword evidence="3" id="KW-1185">Reference proteome</keyword>
<dbReference type="Proteomes" id="UP001201985">
    <property type="component" value="Unassembled WGS sequence"/>
</dbReference>
<evidence type="ECO:0008006" key="4">
    <source>
        <dbReference type="Google" id="ProtNLM"/>
    </source>
</evidence>
<comment type="caution">
    <text evidence="2">The sequence shown here is derived from an EMBL/GenBank/DDBJ whole genome shotgun (WGS) entry which is preliminary data.</text>
</comment>
<reference evidence="2 3" key="1">
    <citation type="submission" date="2022-03" db="EMBL/GenBank/DDBJ databases">
        <title>Complete genome analysis of Roseomonas KG 17.1 : a prolific producer of plant growth promoters.</title>
        <authorList>
            <person name="Saadouli I."/>
            <person name="Najjari A."/>
            <person name="Mosbah A."/>
            <person name="Ouzari H.I."/>
        </authorList>
    </citation>
    <scope>NUCLEOTIDE SEQUENCE [LARGE SCALE GENOMIC DNA]</scope>
    <source>
        <strain evidence="2 3">KG17-1</strain>
    </source>
</reference>
<dbReference type="InterPro" id="IPR042100">
    <property type="entry name" value="Bug_dom1"/>
</dbReference>